<keyword evidence="3" id="KW-1185">Reference proteome</keyword>
<dbReference type="SUPFAM" id="SSF56003">
    <property type="entry name" value="Molybdenum cofactor-binding domain"/>
    <property type="match status" value="1"/>
</dbReference>
<protein>
    <recommendedName>
        <fullName evidence="1">Aldehyde oxidase/xanthine dehydrogenase first molybdopterin binding domain-containing protein</fullName>
    </recommendedName>
</protein>
<evidence type="ECO:0000259" key="1">
    <source>
        <dbReference type="Pfam" id="PF02738"/>
    </source>
</evidence>
<organism evidence="2 3">
    <name type="scientific">Ladona fulva</name>
    <name type="common">Scarce chaser dragonfly</name>
    <name type="synonym">Libellula fulva</name>
    <dbReference type="NCBI Taxonomy" id="123851"/>
    <lineage>
        <taxon>Eukaryota</taxon>
        <taxon>Metazoa</taxon>
        <taxon>Ecdysozoa</taxon>
        <taxon>Arthropoda</taxon>
        <taxon>Hexapoda</taxon>
        <taxon>Insecta</taxon>
        <taxon>Pterygota</taxon>
        <taxon>Palaeoptera</taxon>
        <taxon>Odonata</taxon>
        <taxon>Epiprocta</taxon>
        <taxon>Anisoptera</taxon>
        <taxon>Libelluloidea</taxon>
        <taxon>Libellulidae</taxon>
        <taxon>Ladona</taxon>
    </lineage>
</organism>
<evidence type="ECO:0000313" key="2">
    <source>
        <dbReference type="EMBL" id="KAG8239014.1"/>
    </source>
</evidence>
<dbReference type="PANTHER" id="PTHR45444">
    <property type="entry name" value="XANTHINE DEHYDROGENASE"/>
    <property type="match status" value="1"/>
</dbReference>
<feature type="non-terminal residue" evidence="2">
    <location>
        <position position="1"/>
    </location>
</feature>
<dbReference type="InterPro" id="IPR008274">
    <property type="entry name" value="AldOxase/xan_DH_MoCoBD1"/>
</dbReference>
<proteinExistence type="predicted"/>
<dbReference type="Gene3D" id="3.30.365.10">
    <property type="entry name" value="Aldehyde oxidase/xanthine dehydrogenase, molybdopterin binding domain"/>
    <property type="match status" value="2"/>
</dbReference>
<feature type="domain" description="Aldehyde oxidase/xanthine dehydrogenase first molybdopterin binding" evidence="1">
    <location>
        <begin position="1"/>
        <end position="69"/>
    </location>
</feature>
<reference evidence="2" key="1">
    <citation type="submission" date="2013-04" db="EMBL/GenBank/DDBJ databases">
        <authorList>
            <person name="Qu J."/>
            <person name="Murali S.C."/>
            <person name="Bandaranaike D."/>
            <person name="Bellair M."/>
            <person name="Blankenburg K."/>
            <person name="Chao H."/>
            <person name="Dinh H."/>
            <person name="Doddapaneni H."/>
            <person name="Downs B."/>
            <person name="Dugan-Rocha S."/>
            <person name="Elkadiri S."/>
            <person name="Gnanaolivu R.D."/>
            <person name="Hernandez B."/>
            <person name="Javaid M."/>
            <person name="Jayaseelan J.C."/>
            <person name="Lee S."/>
            <person name="Li M."/>
            <person name="Ming W."/>
            <person name="Munidasa M."/>
            <person name="Muniz J."/>
            <person name="Nguyen L."/>
            <person name="Ongeri F."/>
            <person name="Osuji N."/>
            <person name="Pu L.-L."/>
            <person name="Puazo M."/>
            <person name="Qu C."/>
            <person name="Quiroz J."/>
            <person name="Raj R."/>
            <person name="Weissenberger G."/>
            <person name="Xin Y."/>
            <person name="Zou X."/>
            <person name="Han Y."/>
            <person name="Richards S."/>
            <person name="Worley K."/>
            <person name="Muzny D."/>
            <person name="Gibbs R."/>
        </authorList>
    </citation>
    <scope>NUCLEOTIDE SEQUENCE</scope>
    <source>
        <strain evidence="2">Sampled in the wild</strain>
    </source>
</reference>
<reference evidence="2" key="2">
    <citation type="submission" date="2017-10" db="EMBL/GenBank/DDBJ databases">
        <title>Ladona fulva Genome sequencing and assembly.</title>
        <authorList>
            <person name="Murali S."/>
            <person name="Richards S."/>
            <person name="Bandaranaike D."/>
            <person name="Bellair M."/>
            <person name="Blankenburg K."/>
            <person name="Chao H."/>
            <person name="Dinh H."/>
            <person name="Doddapaneni H."/>
            <person name="Dugan-Rocha S."/>
            <person name="Elkadiri S."/>
            <person name="Gnanaolivu R."/>
            <person name="Hernandez B."/>
            <person name="Skinner E."/>
            <person name="Javaid M."/>
            <person name="Lee S."/>
            <person name="Li M."/>
            <person name="Ming W."/>
            <person name="Munidasa M."/>
            <person name="Muniz J."/>
            <person name="Nguyen L."/>
            <person name="Hughes D."/>
            <person name="Osuji N."/>
            <person name="Pu L.-L."/>
            <person name="Puazo M."/>
            <person name="Qu C."/>
            <person name="Quiroz J."/>
            <person name="Raj R."/>
            <person name="Weissenberger G."/>
            <person name="Xin Y."/>
            <person name="Zou X."/>
            <person name="Han Y."/>
            <person name="Worley K."/>
            <person name="Muzny D."/>
            <person name="Gibbs R."/>
        </authorList>
    </citation>
    <scope>NUCLEOTIDE SEQUENCE</scope>
    <source>
        <strain evidence="2">Sampled in the wild</strain>
    </source>
</reference>
<dbReference type="EMBL" id="KZ309484">
    <property type="protein sequence ID" value="KAG8239014.1"/>
    <property type="molecule type" value="Genomic_DNA"/>
</dbReference>
<dbReference type="InterPro" id="IPR016208">
    <property type="entry name" value="Ald_Oxase/xanthine_DH-like"/>
</dbReference>
<dbReference type="GO" id="GO:0016491">
    <property type="term" value="F:oxidoreductase activity"/>
    <property type="evidence" value="ECO:0007669"/>
    <property type="project" value="InterPro"/>
</dbReference>
<dbReference type="PANTHER" id="PTHR45444:SF3">
    <property type="entry name" value="XANTHINE DEHYDROGENASE"/>
    <property type="match status" value="1"/>
</dbReference>
<dbReference type="InterPro" id="IPR037165">
    <property type="entry name" value="AldOxase/xan_DH_Mopterin-bd_sf"/>
</dbReference>
<accession>A0A8K0PD38</accession>
<dbReference type="AlphaFoldDB" id="A0A8K0PD38"/>
<sequence length="111" mass="12868">MERSVFHFENAYKIPNVKCLARCCKTNLPSNTAFRGFGGPQGMVFAESMISDISAYLNIDAVKISELNLYKEGDKTHYKQELEYCTLARCWNECLQKSVYYKQREDINSFN</sequence>
<gene>
    <name evidence="2" type="ORF">J437_LFUL005071</name>
</gene>
<dbReference type="Pfam" id="PF02738">
    <property type="entry name" value="MoCoBD_1"/>
    <property type="match status" value="1"/>
</dbReference>
<comment type="caution">
    <text evidence="2">The sequence shown here is derived from an EMBL/GenBank/DDBJ whole genome shotgun (WGS) entry which is preliminary data.</text>
</comment>
<evidence type="ECO:0000313" key="3">
    <source>
        <dbReference type="Proteomes" id="UP000792457"/>
    </source>
</evidence>
<name>A0A8K0PD38_LADFU</name>
<dbReference type="Proteomes" id="UP000792457">
    <property type="component" value="Unassembled WGS sequence"/>
</dbReference>
<dbReference type="GO" id="GO:0005506">
    <property type="term" value="F:iron ion binding"/>
    <property type="evidence" value="ECO:0007669"/>
    <property type="project" value="InterPro"/>
</dbReference>
<dbReference type="OrthoDB" id="8300278at2759"/>